<organism evidence="4 5">
    <name type="scientific">Thalassolituus hydrocarboniclasticus</name>
    <dbReference type="NCBI Taxonomy" id="2742796"/>
    <lineage>
        <taxon>Bacteria</taxon>
        <taxon>Pseudomonadati</taxon>
        <taxon>Pseudomonadota</taxon>
        <taxon>Gammaproteobacteria</taxon>
        <taxon>Oceanospirillales</taxon>
        <taxon>Oceanospirillaceae</taxon>
        <taxon>Thalassolituus</taxon>
    </lineage>
</organism>
<dbReference type="SMART" id="SM00191">
    <property type="entry name" value="Int_alpha"/>
    <property type="match status" value="3"/>
</dbReference>
<keyword evidence="2" id="KW-0677">Repeat</keyword>
<accession>A0ABY6A4I9</accession>
<evidence type="ECO:0000313" key="4">
    <source>
        <dbReference type="EMBL" id="UXD86000.1"/>
    </source>
</evidence>
<keyword evidence="4" id="KW-0401">Integrin</keyword>
<dbReference type="InterPro" id="IPR028994">
    <property type="entry name" value="Integrin_alpha_N"/>
</dbReference>
<dbReference type="GO" id="GO:0007229">
    <property type="term" value="P:integrin-mediated signaling pathway"/>
    <property type="evidence" value="ECO:0007669"/>
    <property type="project" value="UniProtKB-KW"/>
</dbReference>
<name>A0ABY6A4I9_9GAMM</name>
<dbReference type="Gene3D" id="2.130.10.130">
    <property type="entry name" value="Integrin alpha, N-terminal"/>
    <property type="match status" value="3"/>
</dbReference>
<evidence type="ECO:0000256" key="1">
    <source>
        <dbReference type="ARBA" id="ARBA00022729"/>
    </source>
</evidence>
<proteinExistence type="predicted"/>
<dbReference type="RefSeq" id="WP_260997998.1">
    <property type="nucleotide sequence ID" value="NZ_CP054475.1"/>
</dbReference>
<evidence type="ECO:0000256" key="3">
    <source>
        <dbReference type="ARBA" id="ARBA00023180"/>
    </source>
</evidence>
<dbReference type="Proteomes" id="UP001065322">
    <property type="component" value="Chromosome"/>
</dbReference>
<protein>
    <submittedName>
        <fullName evidence="4">Integrin</fullName>
    </submittedName>
</protein>
<gene>
    <name evidence="4" type="ORF">HUF19_00390</name>
</gene>
<keyword evidence="1" id="KW-0732">Signal</keyword>
<dbReference type="Pfam" id="PF14312">
    <property type="entry name" value="FG-GAP_2"/>
    <property type="match status" value="3"/>
</dbReference>
<reference evidence="5" key="1">
    <citation type="submission" date="2020-06" db="EMBL/GenBank/DDBJ databases">
        <title>Thalassolituus marinus alknpb1M-1, a hydrocarbon-degrading bacterium isolated from the deep-sea overlying water using an in-situ strategy from the South China Sea basin.</title>
        <authorList>
            <person name="Dong C."/>
            <person name="Chen Y."/>
            <person name="Shao Z."/>
        </authorList>
    </citation>
    <scope>NUCLEOTIDE SEQUENCE [LARGE SCALE GENOMIC DNA]</scope>
    <source>
        <strain evidence="5">alknpb1M-1</strain>
    </source>
</reference>
<dbReference type="InterPro" id="IPR013519">
    <property type="entry name" value="Int_alpha_beta-p"/>
</dbReference>
<evidence type="ECO:0000256" key="2">
    <source>
        <dbReference type="ARBA" id="ARBA00022737"/>
    </source>
</evidence>
<evidence type="ECO:0000313" key="5">
    <source>
        <dbReference type="Proteomes" id="UP001065322"/>
    </source>
</evidence>
<dbReference type="InterPro" id="IPR013517">
    <property type="entry name" value="FG-GAP"/>
</dbReference>
<dbReference type="EMBL" id="CP054475">
    <property type="protein sequence ID" value="UXD86000.1"/>
    <property type="molecule type" value="Genomic_DNA"/>
</dbReference>
<dbReference type="PANTHER" id="PTHR36220:SF1">
    <property type="entry name" value="GAMMA TUBULIN COMPLEX COMPONENT C-TERMINAL DOMAIN-CONTAINING PROTEIN"/>
    <property type="match status" value="1"/>
</dbReference>
<sequence>MNDLSLLSLSHYRKAAVFLLVSLLAACGGSGGSGGTDRLPITGIVAGLNGTGLILQNNNGDDLAISADGNFRFATMHNIGSSYSVTVLQQPQQLQQNCQVSNGSGVIGADSVPVLVSCTDVKPDTVPELTLEYGQKTFRYNWQPVANASYYRLYESVDEQSGYVQVGAEITDTHFEHTVSLHQRMGASYLLEACNGGGCTMSALSFPDVNQAIGYIKASNTDTKHEFGAVLALSADGTTLVVAADSESSSARGINGDQNNTDSIRSGAVYIFGQESGRWVQKAYIKSSNSDISDYFGSSLGLSADGNTLAVGAPGESSSSTGVNGDQNNNDMPYSGAVYIFTRNDSGWQQQGYLKAADVGEYDHFGQSLELSAAGNVLVVGAPGEDSNAMGINGDGANNDVQSSGAAYVFSRGNNGWQQQAYLKASNTGNGDQYGTSVSISADALTIAIGAPNESGGSVGINGDQSPHSDQYYSAGAVYVYAFSDNNWAQQAYIKGAYTDSGDDIGEAVSLSADGNTLLATALREDGGVSGVNGVESDNSVLNSGAAYVFVRTGTDWAQQAYLKASNPEGFDSLGAVGQISSDGRTIAVQAREDSGATGINGDQSDNNAERSGAVYLFHWNDGEWLQQAYVKASNTDEWDEFGSGIALSADGSMLAVGAKREKSASRGIGGDQSDNTLTNAGAVYLY</sequence>
<keyword evidence="5" id="KW-1185">Reference proteome</keyword>
<keyword evidence="3" id="KW-0325">Glycoprotein</keyword>
<dbReference type="PANTHER" id="PTHR36220">
    <property type="entry name" value="UNNAMED PRODUCT"/>
    <property type="match status" value="1"/>
</dbReference>